<accession>A0A6G1D5M0</accession>
<gene>
    <name evidence="6" type="ORF">E2562_014651</name>
</gene>
<dbReference type="EC" id="2.4.1.-" evidence="5"/>
<dbReference type="CDD" id="cd03784">
    <property type="entry name" value="GT1_Gtf-like"/>
    <property type="match status" value="1"/>
</dbReference>
<keyword evidence="3 4" id="KW-0808">Transferase</keyword>
<dbReference type="SUPFAM" id="SSF53756">
    <property type="entry name" value="UDP-Glycosyltransferase/glycogen phosphorylase"/>
    <property type="match status" value="1"/>
</dbReference>
<organism evidence="6 7">
    <name type="scientific">Oryza meyeriana var. granulata</name>
    <dbReference type="NCBI Taxonomy" id="110450"/>
    <lineage>
        <taxon>Eukaryota</taxon>
        <taxon>Viridiplantae</taxon>
        <taxon>Streptophyta</taxon>
        <taxon>Embryophyta</taxon>
        <taxon>Tracheophyta</taxon>
        <taxon>Spermatophyta</taxon>
        <taxon>Magnoliopsida</taxon>
        <taxon>Liliopsida</taxon>
        <taxon>Poales</taxon>
        <taxon>Poaceae</taxon>
        <taxon>BOP clade</taxon>
        <taxon>Oryzoideae</taxon>
        <taxon>Oryzeae</taxon>
        <taxon>Oryzinae</taxon>
        <taxon>Oryza</taxon>
        <taxon>Oryza meyeriana</taxon>
    </lineage>
</organism>
<dbReference type="PANTHER" id="PTHR48049">
    <property type="entry name" value="GLYCOSYLTRANSFERASE"/>
    <property type="match status" value="1"/>
</dbReference>
<dbReference type="Proteomes" id="UP000479710">
    <property type="component" value="Unassembled WGS sequence"/>
</dbReference>
<keyword evidence="7" id="KW-1185">Reference proteome</keyword>
<name>A0A6G1D5M0_9ORYZ</name>
<evidence type="ECO:0000256" key="5">
    <source>
        <dbReference type="RuleBase" id="RU362057"/>
    </source>
</evidence>
<dbReference type="GO" id="GO:0035251">
    <property type="term" value="F:UDP-glucosyltransferase activity"/>
    <property type="evidence" value="ECO:0007669"/>
    <property type="project" value="InterPro"/>
</dbReference>
<dbReference type="AlphaFoldDB" id="A0A6G1D5M0"/>
<evidence type="ECO:0000256" key="1">
    <source>
        <dbReference type="ARBA" id="ARBA00009995"/>
    </source>
</evidence>
<dbReference type="InterPro" id="IPR050481">
    <property type="entry name" value="UDP-glycosyltransf_plant"/>
</dbReference>
<dbReference type="InterPro" id="IPR002213">
    <property type="entry name" value="UDP_glucos_trans"/>
</dbReference>
<dbReference type="FunFam" id="3.40.50.2000:FF:000037">
    <property type="entry name" value="Glycosyltransferase"/>
    <property type="match status" value="1"/>
</dbReference>
<evidence type="ECO:0000256" key="2">
    <source>
        <dbReference type="ARBA" id="ARBA00022676"/>
    </source>
</evidence>
<dbReference type="InterPro" id="IPR035595">
    <property type="entry name" value="UDP_glycos_trans_CS"/>
</dbReference>
<dbReference type="Pfam" id="PF00201">
    <property type="entry name" value="UDPGT"/>
    <property type="match status" value="1"/>
</dbReference>
<evidence type="ECO:0000256" key="3">
    <source>
        <dbReference type="ARBA" id="ARBA00022679"/>
    </source>
</evidence>
<dbReference type="PROSITE" id="PS00375">
    <property type="entry name" value="UDPGT"/>
    <property type="match status" value="1"/>
</dbReference>
<reference evidence="6 7" key="1">
    <citation type="submission" date="2019-11" db="EMBL/GenBank/DDBJ databases">
        <title>Whole genome sequence of Oryza granulata.</title>
        <authorList>
            <person name="Li W."/>
        </authorList>
    </citation>
    <scope>NUCLEOTIDE SEQUENCE [LARGE SCALE GENOMIC DNA]</scope>
    <source>
        <strain evidence="7">cv. Menghai</strain>
        <tissue evidence="6">Leaf</tissue>
    </source>
</reference>
<evidence type="ECO:0000313" key="7">
    <source>
        <dbReference type="Proteomes" id="UP000479710"/>
    </source>
</evidence>
<keyword evidence="2 4" id="KW-0328">Glycosyltransferase</keyword>
<evidence type="ECO:0000256" key="4">
    <source>
        <dbReference type="RuleBase" id="RU003718"/>
    </source>
</evidence>
<dbReference type="OrthoDB" id="5835829at2759"/>
<dbReference type="PANTHER" id="PTHR48049:SF80">
    <property type="entry name" value="GLYCOSYLTRANSFERASE"/>
    <property type="match status" value="1"/>
</dbReference>
<comment type="caution">
    <text evidence="6">The sequence shown here is derived from an EMBL/GenBank/DDBJ whole genome shotgun (WGS) entry which is preliminary data.</text>
</comment>
<dbReference type="Gene3D" id="3.40.50.2000">
    <property type="entry name" value="Glycogen Phosphorylase B"/>
    <property type="match status" value="2"/>
</dbReference>
<protein>
    <recommendedName>
        <fullName evidence="5">Glycosyltransferase</fullName>
        <ecNumber evidence="5">2.4.1.-</ecNumber>
    </recommendedName>
</protein>
<comment type="similarity">
    <text evidence="1 4">Belongs to the UDP-glycosyltransferase family.</text>
</comment>
<evidence type="ECO:0000313" key="6">
    <source>
        <dbReference type="EMBL" id="KAF0907043.1"/>
    </source>
</evidence>
<dbReference type="FunFam" id="3.40.50.2000:FF:000088">
    <property type="entry name" value="Glycosyltransferase"/>
    <property type="match status" value="1"/>
</dbReference>
<dbReference type="EMBL" id="SPHZ02000007">
    <property type="protein sequence ID" value="KAF0907043.1"/>
    <property type="molecule type" value="Genomic_DNA"/>
</dbReference>
<sequence length="497" mass="52901">MATNGGGAGGLNGGGDGDASAPPPLHVVMFPWLAFGHLIPFLELAKRLAARGHAVVTFLSTPRNVSRMAPLPPELSAYIRIVSLQLPVVDGLPDGAESTADVPPEKVELLKKAFDGLAAPFATFLADACADGDREGAGGGGPDPFSRKPDWVVVDFANGWVPPIADQHQVPCANFSIFSAAGLAFFGPKAAHDAYPRTEPEDFMSPPPWIPPPSTLAFRRHEAVWIAAPYRPNASGLSDAGRVWQVQQRCEVTIYRSCPEVEGQLCHLLEGLYNKPVVPAGLLLPSDDGDDGAGADDLIRWLDDQPARSVVYVALGTEAPLTATNVRELALGLELADARFLWALRRQSGGGDAGELLPEGYEERVAGRGVVETGWVPQVRVLAHAAVGAFLTHCGWGSTVESLRFGLPLVMLPFITDQGLIARAMADRGLGVEVARDDDGSFGRDGVAAAVRRVMAEEGGKVFAHNARELQVALGDGARQGRYVDELAKRLRRRSLS</sequence>
<proteinExistence type="inferred from homology"/>